<dbReference type="InterPro" id="IPR017853">
    <property type="entry name" value="GH"/>
</dbReference>
<dbReference type="EMBL" id="CP023434">
    <property type="protein sequence ID" value="AXY26257.1"/>
    <property type="molecule type" value="Genomic_DNA"/>
</dbReference>
<gene>
    <name evidence="3" type="ORF">CL176_09760</name>
</gene>
<dbReference type="KEGG" id="abae:CL176_09760"/>
<evidence type="ECO:0000313" key="3">
    <source>
        <dbReference type="EMBL" id="AXY26257.1"/>
    </source>
</evidence>
<feature type="domain" description="DUF4015" evidence="2">
    <location>
        <begin position="48"/>
        <end position="373"/>
    </location>
</feature>
<dbReference type="SUPFAM" id="SSF51445">
    <property type="entry name" value="(Trans)glycosidases"/>
    <property type="match status" value="1"/>
</dbReference>
<dbReference type="Gene3D" id="3.20.20.80">
    <property type="entry name" value="Glycosidases"/>
    <property type="match status" value="1"/>
</dbReference>
<keyword evidence="1" id="KW-0812">Transmembrane</keyword>
<keyword evidence="1" id="KW-1133">Transmembrane helix</keyword>
<evidence type="ECO:0000313" key="4">
    <source>
        <dbReference type="Proteomes" id="UP000263232"/>
    </source>
</evidence>
<dbReference type="OrthoDB" id="9774125at2"/>
<dbReference type="InterPro" id="IPR025275">
    <property type="entry name" value="DUF4015"/>
</dbReference>
<dbReference type="Proteomes" id="UP000263232">
    <property type="component" value="Chromosome"/>
</dbReference>
<sequence>MRRTKRRKRVLFRQIAALFLVVLFLAAVFVVYQWGGLGLQKRPKQVRGVYLPTESLADDARLDQSIEVMKKNRLNTVVIDFKDDDGQIVTQLEEGDELVKSNSLDLLDLQDVLRRFKRAGIYPIARIVCFKDNRLSQQYPDLSFISQESGMVWQDGGGASYINPMKEEVKTYLLDVTEAAYDLGFKEVQYDYIRFPEGFHVYSDGLWYDSSTYEDLGGLERVQAINDFLERARNRFQDRDLTIGAAVFGYATIGGEQPDLVGIGQNFKSMAERVDVISAMIYPSHWSPGFLGVDYPDLEPYEVVAGYIDIEQDILDASKSRTRSIPWLQAFTDYSLAEGTYQEYGAEEINEQIRALKDKGQEEFFLWNIAGDYPSGIRP</sequence>
<proteinExistence type="predicted"/>
<feature type="transmembrane region" description="Helical" evidence="1">
    <location>
        <begin position="12"/>
        <end position="35"/>
    </location>
</feature>
<accession>A0A347WMF0</accession>
<organism evidence="3 4">
    <name type="scientific">Suicoccus acidiformans</name>
    <dbReference type="NCBI Taxonomy" id="2036206"/>
    <lineage>
        <taxon>Bacteria</taxon>
        <taxon>Bacillati</taxon>
        <taxon>Bacillota</taxon>
        <taxon>Bacilli</taxon>
        <taxon>Lactobacillales</taxon>
        <taxon>Aerococcaceae</taxon>
        <taxon>Suicoccus</taxon>
    </lineage>
</organism>
<evidence type="ECO:0000256" key="1">
    <source>
        <dbReference type="SAM" id="Phobius"/>
    </source>
</evidence>
<reference evidence="3 4" key="1">
    <citation type="submission" date="2017-09" db="EMBL/GenBank/DDBJ databases">
        <title>Complete genome sequence of Oxytococcus suis strain ZY16052.</title>
        <authorList>
            <person name="Li F."/>
        </authorList>
    </citation>
    <scope>NUCLEOTIDE SEQUENCE [LARGE SCALE GENOMIC DNA]</scope>
    <source>
        <strain evidence="3 4">ZY16052</strain>
    </source>
</reference>
<keyword evidence="1" id="KW-0472">Membrane</keyword>
<dbReference type="Pfam" id="PF13200">
    <property type="entry name" value="DUF4015"/>
    <property type="match status" value="1"/>
</dbReference>
<protein>
    <recommendedName>
        <fullName evidence="2">DUF4015 domain-containing protein</fullName>
    </recommendedName>
</protein>
<name>A0A347WMF0_9LACT</name>
<evidence type="ECO:0000259" key="2">
    <source>
        <dbReference type="Pfam" id="PF13200"/>
    </source>
</evidence>
<dbReference type="AlphaFoldDB" id="A0A347WMF0"/>
<keyword evidence="4" id="KW-1185">Reference proteome</keyword>